<evidence type="ECO:0000313" key="1">
    <source>
        <dbReference type="EMBL" id="CDX53650.1"/>
    </source>
</evidence>
<proteinExistence type="predicted"/>
<organism evidence="1 2">
    <name type="scientific">Mesorhizobium plurifarium</name>
    <dbReference type="NCBI Taxonomy" id="69974"/>
    <lineage>
        <taxon>Bacteria</taxon>
        <taxon>Pseudomonadati</taxon>
        <taxon>Pseudomonadota</taxon>
        <taxon>Alphaproteobacteria</taxon>
        <taxon>Hyphomicrobiales</taxon>
        <taxon>Phyllobacteriaceae</taxon>
        <taxon>Mesorhizobium</taxon>
    </lineage>
</organism>
<dbReference type="Proteomes" id="UP000182888">
    <property type="component" value="Unassembled WGS sequence"/>
</dbReference>
<accession>A0A0K2VTK4</accession>
<reference evidence="2" key="1">
    <citation type="submission" date="2014-08" db="EMBL/GenBank/DDBJ databases">
        <authorList>
            <person name="Edwards T."/>
        </authorList>
    </citation>
    <scope>NUCLEOTIDE SEQUENCE [LARGE SCALE GENOMIC DNA]</scope>
</reference>
<protein>
    <submittedName>
        <fullName evidence="1">Uncharacterized protein</fullName>
    </submittedName>
</protein>
<dbReference type="EMBL" id="CCND01000010">
    <property type="protein sequence ID" value="CDX53650.1"/>
    <property type="molecule type" value="Genomic_DNA"/>
</dbReference>
<dbReference type="AlphaFoldDB" id="A0A0K2VTK4"/>
<gene>
    <name evidence="1" type="ORF">MPL1032_180087</name>
</gene>
<name>A0A0K2VTK4_MESPL</name>
<evidence type="ECO:0000313" key="2">
    <source>
        <dbReference type="Proteomes" id="UP000182888"/>
    </source>
</evidence>
<sequence length="56" mass="6414">MTVKPKRAMLSKSMDVRTLSVINLILSAILTIFFLKLCLCVRQHFIPHGPERSLFV</sequence>